<organism evidence="1 2">
    <name type="scientific">Gimesia panareensis</name>
    <dbReference type="NCBI Taxonomy" id="2527978"/>
    <lineage>
        <taxon>Bacteria</taxon>
        <taxon>Pseudomonadati</taxon>
        <taxon>Planctomycetota</taxon>
        <taxon>Planctomycetia</taxon>
        <taxon>Planctomycetales</taxon>
        <taxon>Planctomycetaceae</taxon>
        <taxon>Gimesia</taxon>
    </lineage>
</organism>
<dbReference type="InterPro" id="IPR017850">
    <property type="entry name" value="Alkaline_phosphatase_core_sf"/>
</dbReference>
<evidence type="ECO:0000313" key="2">
    <source>
        <dbReference type="Proteomes" id="UP000315647"/>
    </source>
</evidence>
<name>A0A517Q8G1_9PLAN</name>
<sequence length="423" mass="46284">MSHIHRRDFLKLGAFSATGLTTAALLAHESATRRSTPARNVILVWLAGGPATIDMWDLKRDAPSSIRGEFRSISTAAKGIEICEHLPKLAGLMQECTLIRSVSHTIAEHGQGTEYVTTGNPISPSLKYPSIGSVVAARLDVNQEVPVYIEMDELNIGQAGYLGSTYNAFQVNSVSNRRDQAATPDPFLLQKGMTVQDLTRRKTLLQSLETGFERFGNQQRARVMNRFQQQAMSILAGGKTRQALDLSEEDSQTQARYGFGLGRSALTARRLIERGARFVTIGLRGWDTHSNNFTQLRETLLPQLDRALSALISDLKNRGLLQETIVYCVGEFGRTPVINSQGGRDHWARAMSILITGGGFRRGFVYGSTEKTGSEPASNACSPADVNATILNQLGIPPDTLLTTRSGRPLQVFRNGQILTGII</sequence>
<dbReference type="InterPro" id="IPR010869">
    <property type="entry name" value="DUF1501"/>
</dbReference>
<evidence type="ECO:0000313" key="1">
    <source>
        <dbReference type="EMBL" id="QDT27881.1"/>
    </source>
</evidence>
<protein>
    <recommendedName>
        <fullName evidence="3">DUF1501 domain-containing protein</fullName>
    </recommendedName>
</protein>
<evidence type="ECO:0008006" key="3">
    <source>
        <dbReference type="Google" id="ProtNLM"/>
    </source>
</evidence>
<dbReference type="PANTHER" id="PTHR43737:SF1">
    <property type="entry name" value="DUF1501 DOMAIN-CONTAINING PROTEIN"/>
    <property type="match status" value="1"/>
</dbReference>
<dbReference type="PROSITE" id="PS51318">
    <property type="entry name" value="TAT"/>
    <property type="match status" value="1"/>
</dbReference>
<accession>A0A517Q8G1</accession>
<gene>
    <name evidence="1" type="ORF">Enr10x_32170</name>
</gene>
<keyword evidence="2" id="KW-1185">Reference proteome</keyword>
<reference evidence="1 2" key="1">
    <citation type="submission" date="2019-03" db="EMBL/GenBank/DDBJ databases">
        <title>Deep-cultivation of Planctomycetes and their phenomic and genomic characterization uncovers novel biology.</title>
        <authorList>
            <person name="Wiegand S."/>
            <person name="Jogler M."/>
            <person name="Boedeker C."/>
            <person name="Pinto D."/>
            <person name="Vollmers J."/>
            <person name="Rivas-Marin E."/>
            <person name="Kohn T."/>
            <person name="Peeters S.H."/>
            <person name="Heuer A."/>
            <person name="Rast P."/>
            <person name="Oberbeckmann S."/>
            <person name="Bunk B."/>
            <person name="Jeske O."/>
            <person name="Meyerdierks A."/>
            <person name="Storesund J.E."/>
            <person name="Kallscheuer N."/>
            <person name="Luecker S."/>
            <person name="Lage O.M."/>
            <person name="Pohl T."/>
            <person name="Merkel B.J."/>
            <person name="Hornburger P."/>
            <person name="Mueller R.-W."/>
            <person name="Bruemmer F."/>
            <person name="Labrenz M."/>
            <person name="Spormann A.M."/>
            <person name="Op den Camp H."/>
            <person name="Overmann J."/>
            <person name="Amann R."/>
            <person name="Jetten M.S.M."/>
            <person name="Mascher T."/>
            <person name="Medema M.H."/>
            <person name="Devos D.P."/>
            <person name="Kaster A.-K."/>
            <person name="Ovreas L."/>
            <person name="Rohde M."/>
            <person name="Galperin M.Y."/>
            <person name="Jogler C."/>
        </authorList>
    </citation>
    <scope>NUCLEOTIDE SEQUENCE [LARGE SCALE GENOMIC DNA]</scope>
    <source>
        <strain evidence="1 2">Enr10</strain>
    </source>
</reference>
<dbReference type="RefSeq" id="WP_197997228.1">
    <property type="nucleotide sequence ID" value="NZ_CP037421.1"/>
</dbReference>
<dbReference type="PANTHER" id="PTHR43737">
    <property type="entry name" value="BLL7424 PROTEIN"/>
    <property type="match status" value="1"/>
</dbReference>
<dbReference type="AlphaFoldDB" id="A0A517Q8G1"/>
<dbReference type="SUPFAM" id="SSF53649">
    <property type="entry name" value="Alkaline phosphatase-like"/>
    <property type="match status" value="1"/>
</dbReference>
<dbReference type="EMBL" id="CP037421">
    <property type="protein sequence ID" value="QDT27881.1"/>
    <property type="molecule type" value="Genomic_DNA"/>
</dbReference>
<dbReference type="Gene3D" id="3.40.720.10">
    <property type="entry name" value="Alkaline Phosphatase, subunit A"/>
    <property type="match status" value="1"/>
</dbReference>
<dbReference type="Pfam" id="PF07394">
    <property type="entry name" value="DUF1501"/>
    <property type="match status" value="1"/>
</dbReference>
<dbReference type="Proteomes" id="UP000315647">
    <property type="component" value="Chromosome"/>
</dbReference>
<dbReference type="InterPro" id="IPR006311">
    <property type="entry name" value="TAT_signal"/>
</dbReference>
<proteinExistence type="predicted"/>